<dbReference type="Gene3D" id="3.30.420.40">
    <property type="match status" value="2"/>
</dbReference>
<dbReference type="RefSeq" id="WP_161896273.1">
    <property type="nucleotide sequence ID" value="NZ_BJOV01000005.1"/>
</dbReference>
<dbReference type="PANTHER" id="PTHR18964:SF146">
    <property type="entry name" value="POLYPHOSPHATE GLUCOKINASE"/>
    <property type="match status" value="1"/>
</dbReference>
<dbReference type="OrthoDB" id="849313at2"/>
<sequence>MTDTSSTAASVTYLGADGSHSPSPHLAFGIDIGGSGVKGAIVDLHTGEFVGDRHRIPTPSPATPDAVARTCAQITDHFGWTGPVGVTVPAVVRDGVVASAANIDESWIGVDLQELFGAHLHGRTVVGLNDADAAGLAELRYGVGHASRTRAAESGTVILLTIGTGIGSALFRDGVLVPNTELGHLEIGGREAEHRASAKARDDHGWSLQKWSRKLSRVLRHYEFVFSPDLFVVGGGISRKADTWIPMLSVETPVVPAELRNSAGIVGAAMTVDEGLRM</sequence>
<dbReference type="GO" id="GO:0016301">
    <property type="term" value="F:kinase activity"/>
    <property type="evidence" value="ECO:0007669"/>
    <property type="project" value="UniProtKB-KW"/>
</dbReference>
<evidence type="ECO:0000256" key="1">
    <source>
        <dbReference type="ARBA" id="ARBA00006479"/>
    </source>
</evidence>
<dbReference type="Pfam" id="PF00480">
    <property type="entry name" value="ROK"/>
    <property type="match status" value="1"/>
</dbReference>
<dbReference type="Proteomes" id="UP000444960">
    <property type="component" value="Unassembled WGS sequence"/>
</dbReference>
<evidence type="ECO:0000313" key="3">
    <source>
        <dbReference type="Proteomes" id="UP000444960"/>
    </source>
</evidence>
<dbReference type="InterPro" id="IPR000600">
    <property type="entry name" value="ROK"/>
</dbReference>
<dbReference type="CDD" id="cd24058">
    <property type="entry name" value="ASKHA_NBD_ROK_PPGK"/>
    <property type="match status" value="1"/>
</dbReference>
<name>A0A7I9VBG5_9ACTN</name>
<dbReference type="AlphaFoldDB" id="A0A7I9VBG5"/>
<dbReference type="NCBIfam" id="NF045942">
    <property type="entry name" value="PolPhglucPhase"/>
    <property type="match status" value="1"/>
</dbReference>
<keyword evidence="3" id="KW-1185">Reference proteome</keyword>
<accession>A0A7I9VBG5</accession>
<evidence type="ECO:0000313" key="2">
    <source>
        <dbReference type="EMBL" id="GEE02614.1"/>
    </source>
</evidence>
<proteinExistence type="inferred from homology"/>
<protein>
    <submittedName>
        <fullName evidence="2">Putative polyphosphate glucokinase PpgK</fullName>
    </submittedName>
</protein>
<keyword evidence="2" id="KW-0808">Transferase</keyword>
<keyword evidence="2" id="KW-0418">Kinase</keyword>
<comment type="similarity">
    <text evidence="1">Belongs to the ROK (NagC/XylR) family.</text>
</comment>
<dbReference type="SUPFAM" id="SSF53067">
    <property type="entry name" value="Actin-like ATPase domain"/>
    <property type="match status" value="1"/>
</dbReference>
<reference evidence="3" key="1">
    <citation type="submission" date="2019-06" db="EMBL/GenBank/DDBJ databases">
        <title>Gordonia isolated from sludge of a wastewater treatment plant.</title>
        <authorList>
            <person name="Tamura T."/>
            <person name="Aoyama K."/>
            <person name="Kang Y."/>
            <person name="Saito S."/>
            <person name="Akiyama N."/>
            <person name="Yazawa K."/>
            <person name="Gonoi T."/>
            <person name="Mikami Y."/>
        </authorList>
    </citation>
    <scope>NUCLEOTIDE SEQUENCE [LARGE SCALE GENOMIC DNA]</scope>
    <source>
        <strain evidence="3">NBRC 107696</strain>
    </source>
</reference>
<comment type="caution">
    <text evidence="2">The sequence shown here is derived from an EMBL/GenBank/DDBJ whole genome shotgun (WGS) entry which is preliminary data.</text>
</comment>
<dbReference type="InterPro" id="IPR043129">
    <property type="entry name" value="ATPase_NBD"/>
</dbReference>
<organism evidence="2 3">
    <name type="scientific">Gordonia spumicola</name>
    <dbReference type="NCBI Taxonomy" id="589161"/>
    <lineage>
        <taxon>Bacteria</taxon>
        <taxon>Bacillati</taxon>
        <taxon>Actinomycetota</taxon>
        <taxon>Actinomycetes</taxon>
        <taxon>Mycobacteriales</taxon>
        <taxon>Gordoniaceae</taxon>
        <taxon>Gordonia</taxon>
    </lineage>
</organism>
<dbReference type="EMBL" id="BJOV01000005">
    <property type="protein sequence ID" value="GEE02614.1"/>
    <property type="molecule type" value="Genomic_DNA"/>
</dbReference>
<gene>
    <name evidence="2" type="ORF">nbrc107696_30600</name>
</gene>
<dbReference type="PANTHER" id="PTHR18964">
    <property type="entry name" value="ROK (REPRESSOR, ORF, KINASE) FAMILY"/>
    <property type="match status" value="1"/>
</dbReference>